<gene>
    <name evidence="2" type="ORF">NTJ_15535</name>
</gene>
<dbReference type="EMBL" id="AP028922">
    <property type="protein sequence ID" value="BET02719.1"/>
    <property type="molecule type" value="Genomic_DNA"/>
</dbReference>
<protein>
    <submittedName>
        <fullName evidence="2">Uncharacterized protein</fullName>
    </submittedName>
</protein>
<dbReference type="Proteomes" id="UP001307889">
    <property type="component" value="Chromosome 14"/>
</dbReference>
<proteinExistence type="predicted"/>
<feature type="compositionally biased region" description="Basic residues" evidence="1">
    <location>
        <begin position="31"/>
        <end position="40"/>
    </location>
</feature>
<keyword evidence="3" id="KW-1185">Reference proteome</keyword>
<feature type="compositionally biased region" description="Gly residues" evidence="1">
    <location>
        <begin position="1"/>
        <end position="10"/>
    </location>
</feature>
<evidence type="ECO:0000313" key="3">
    <source>
        <dbReference type="Proteomes" id="UP001307889"/>
    </source>
</evidence>
<organism evidence="2 3">
    <name type="scientific">Nesidiocoris tenuis</name>
    <dbReference type="NCBI Taxonomy" id="355587"/>
    <lineage>
        <taxon>Eukaryota</taxon>
        <taxon>Metazoa</taxon>
        <taxon>Ecdysozoa</taxon>
        <taxon>Arthropoda</taxon>
        <taxon>Hexapoda</taxon>
        <taxon>Insecta</taxon>
        <taxon>Pterygota</taxon>
        <taxon>Neoptera</taxon>
        <taxon>Paraneoptera</taxon>
        <taxon>Hemiptera</taxon>
        <taxon>Heteroptera</taxon>
        <taxon>Panheteroptera</taxon>
        <taxon>Cimicomorpha</taxon>
        <taxon>Miridae</taxon>
        <taxon>Dicyphina</taxon>
        <taxon>Nesidiocoris</taxon>
    </lineage>
</organism>
<sequence>MGSRRAGGGVHTAARRPRRADKPLGGPPVRNRPRTHRTRRCCQEKDRQGGGRRLLRGGPPPPRRLLSRGYGLRPSRNRPALEILARGITGYTPIATQ</sequence>
<name>A0ABN7BEB4_9HEMI</name>
<reference evidence="2 3" key="1">
    <citation type="submission" date="2023-09" db="EMBL/GenBank/DDBJ databases">
        <title>Nesidiocoris tenuis whole genome shotgun sequence.</title>
        <authorList>
            <person name="Shibata T."/>
            <person name="Shimoda M."/>
            <person name="Kobayashi T."/>
            <person name="Uehara T."/>
        </authorList>
    </citation>
    <scope>NUCLEOTIDE SEQUENCE [LARGE SCALE GENOMIC DNA]</scope>
    <source>
        <strain evidence="2 3">Japan</strain>
    </source>
</reference>
<accession>A0ABN7BEB4</accession>
<feature type="region of interest" description="Disordered" evidence="1">
    <location>
        <begin position="1"/>
        <end position="77"/>
    </location>
</feature>
<evidence type="ECO:0000313" key="2">
    <source>
        <dbReference type="EMBL" id="BET02719.1"/>
    </source>
</evidence>
<evidence type="ECO:0000256" key="1">
    <source>
        <dbReference type="SAM" id="MobiDB-lite"/>
    </source>
</evidence>